<protein>
    <submittedName>
        <fullName evidence="1">Uncharacterized protein</fullName>
    </submittedName>
</protein>
<reference evidence="1 2" key="1">
    <citation type="journal article" date="2018" name="Sci. Rep.">
        <title>Genomic signatures of local adaptation to the degree of environmental predictability in rotifers.</title>
        <authorList>
            <person name="Franch-Gras L."/>
            <person name="Hahn C."/>
            <person name="Garcia-Roger E.M."/>
            <person name="Carmona M.J."/>
            <person name="Serra M."/>
            <person name="Gomez A."/>
        </authorList>
    </citation>
    <scope>NUCLEOTIDE SEQUENCE [LARGE SCALE GENOMIC DNA]</scope>
    <source>
        <strain evidence="1">HYR1</strain>
    </source>
</reference>
<comment type="caution">
    <text evidence="1">The sequence shown here is derived from an EMBL/GenBank/DDBJ whole genome shotgun (WGS) entry which is preliminary data.</text>
</comment>
<name>A0A3M7R2V7_BRAPC</name>
<evidence type="ECO:0000313" key="2">
    <source>
        <dbReference type="Proteomes" id="UP000276133"/>
    </source>
</evidence>
<dbReference type="AlphaFoldDB" id="A0A3M7R2V7"/>
<sequence>MCFFIVVSEIIPESHLFHLTIVSENYKRMEKLISSFIELYNCGAKLNPKWQESPLTFLKKKKIFEDESSEDNLYLKKKIKHNQGKQVQINKIIWKLQCFVMRVLLDSLKDRVCYKKE</sequence>
<dbReference type="Proteomes" id="UP000276133">
    <property type="component" value="Unassembled WGS sequence"/>
</dbReference>
<evidence type="ECO:0000313" key="1">
    <source>
        <dbReference type="EMBL" id="RNA17932.1"/>
    </source>
</evidence>
<keyword evidence="2" id="KW-1185">Reference proteome</keyword>
<organism evidence="1 2">
    <name type="scientific">Brachionus plicatilis</name>
    <name type="common">Marine rotifer</name>
    <name type="synonym">Brachionus muelleri</name>
    <dbReference type="NCBI Taxonomy" id="10195"/>
    <lineage>
        <taxon>Eukaryota</taxon>
        <taxon>Metazoa</taxon>
        <taxon>Spiralia</taxon>
        <taxon>Gnathifera</taxon>
        <taxon>Rotifera</taxon>
        <taxon>Eurotatoria</taxon>
        <taxon>Monogononta</taxon>
        <taxon>Pseudotrocha</taxon>
        <taxon>Ploima</taxon>
        <taxon>Brachionidae</taxon>
        <taxon>Brachionus</taxon>
    </lineage>
</organism>
<gene>
    <name evidence="1" type="ORF">BpHYR1_031041</name>
</gene>
<dbReference type="EMBL" id="REGN01004340">
    <property type="protein sequence ID" value="RNA17932.1"/>
    <property type="molecule type" value="Genomic_DNA"/>
</dbReference>
<accession>A0A3M7R2V7</accession>
<proteinExistence type="predicted"/>